<dbReference type="SUPFAM" id="SSF46894">
    <property type="entry name" value="C-terminal effector domain of the bipartite response regulators"/>
    <property type="match status" value="1"/>
</dbReference>
<dbReference type="SMART" id="SM00421">
    <property type="entry name" value="HTH_LUXR"/>
    <property type="match status" value="1"/>
</dbReference>
<dbReference type="InterPro" id="IPR036388">
    <property type="entry name" value="WH-like_DNA-bd_sf"/>
</dbReference>
<evidence type="ECO:0000259" key="7">
    <source>
        <dbReference type="PROSITE" id="PS50110"/>
    </source>
</evidence>
<dbReference type="InterPro" id="IPR058245">
    <property type="entry name" value="NreC/VraR/RcsB-like_REC"/>
</dbReference>
<keyword evidence="3 8" id="KW-0238">DNA-binding</keyword>
<dbReference type="CDD" id="cd06170">
    <property type="entry name" value="LuxR_C_like"/>
    <property type="match status" value="1"/>
</dbReference>
<keyword evidence="4" id="KW-0804">Transcription</keyword>
<dbReference type="GO" id="GO:0006355">
    <property type="term" value="P:regulation of DNA-templated transcription"/>
    <property type="evidence" value="ECO:0007669"/>
    <property type="project" value="InterPro"/>
</dbReference>
<evidence type="ECO:0000256" key="3">
    <source>
        <dbReference type="ARBA" id="ARBA00023125"/>
    </source>
</evidence>
<dbReference type="PROSITE" id="PS50110">
    <property type="entry name" value="RESPONSE_REGULATORY"/>
    <property type="match status" value="1"/>
</dbReference>
<sequence length="209" mass="24266">MNLLIIDDFTLIRLGIRTIVSELDTSVHFYEADSFPQGLSILEQRQFDMVILDINIPGSENVKMIELIREKQKNIIIFIYSAHDETIYALPFLKAGADGFLSKTARVEDFKLAWKVLLKKRKYASSGVQEMLLNYVGSASYTEDGFKNYGLSVKELQIMQLMSQSKWNKEIAAIMKLKENTVSTYKRRIYEKLNVKDELEFLRKVRLYS</sequence>
<feature type="domain" description="Response regulatory" evidence="7">
    <location>
        <begin position="2"/>
        <end position="118"/>
    </location>
</feature>
<dbReference type="PROSITE" id="PS50043">
    <property type="entry name" value="HTH_LUXR_2"/>
    <property type="match status" value="1"/>
</dbReference>
<evidence type="ECO:0000259" key="6">
    <source>
        <dbReference type="PROSITE" id="PS50043"/>
    </source>
</evidence>
<reference evidence="8 9" key="1">
    <citation type="submission" date="2016-10" db="EMBL/GenBank/DDBJ databases">
        <authorList>
            <person name="de Groot N.N."/>
        </authorList>
    </citation>
    <scope>NUCLEOTIDE SEQUENCE [LARGE SCALE GENOMIC DNA]</scope>
    <source>
        <strain evidence="8 9">DSM 19938</strain>
    </source>
</reference>
<dbReference type="PANTHER" id="PTHR43214">
    <property type="entry name" value="TWO-COMPONENT RESPONSE REGULATOR"/>
    <property type="match status" value="1"/>
</dbReference>
<dbReference type="InterPro" id="IPR000792">
    <property type="entry name" value="Tscrpt_reg_LuxR_C"/>
</dbReference>
<name>A0A1H6QDV0_9BACT</name>
<proteinExistence type="predicted"/>
<accession>A0A1H6QDV0</accession>
<organism evidence="8 9">
    <name type="scientific">Dyadobacter koreensis</name>
    <dbReference type="NCBI Taxonomy" id="408657"/>
    <lineage>
        <taxon>Bacteria</taxon>
        <taxon>Pseudomonadati</taxon>
        <taxon>Bacteroidota</taxon>
        <taxon>Cytophagia</taxon>
        <taxon>Cytophagales</taxon>
        <taxon>Spirosomataceae</taxon>
        <taxon>Dyadobacter</taxon>
    </lineage>
</organism>
<dbReference type="Gene3D" id="3.40.50.2300">
    <property type="match status" value="1"/>
</dbReference>
<dbReference type="InterPro" id="IPR001789">
    <property type="entry name" value="Sig_transdc_resp-reg_receiver"/>
</dbReference>
<dbReference type="AlphaFoldDB" id="A0A1H6QDV0"/>
<dbReference type="InterPro" id="IPR011006">
    <property type="entry name" value="CheY-like_superfamily"/>
</dbReference>
<gene>
    <name evidence="8" type="ORF">SAMN04487995_0560</name>
</gene>
<evidence type="ECO:0000313" key="8">
    <source>
        <dbReference type="EMBL" id="SEI41889.1"/>
    </source>
</evidence>
<dbReference type="EMBL" id="FNXY01000001">
    <property type="protein sequence ID" value="SEI41889.1"/>
    <property type="molecule type" value="Genomic_DNA"/>
</dbReference>
<keyword evidence="9" id="KW-1185">Reference proteome</keyword>
<evidence type="ECO:0000256" key="2">
    <source>
        <dbReference type="ARBA" id="ARBA00023015"/>
    </source>
</evidence>
<dbReference type="SUPFAM" id="SSF52172">
    <property type="entry name" value="CheY-like"/>
    <property type="match status" value="1"/>
</dbReference>
<protein>
    <submittedName>
        <fullName evidence="8">DNA-binding response regulator, NarL/FixJ family, contains REC and HTH domains</fullName>
    </submittedName>
</protein>
<dbReference type="InterPro" id="IPR039420">
    <property type="entry name" value="WalR-like"/>
</dbReference>
<dbReference type="PRINTS" id="PR00038">
    <property type="entry name" value="HTHLUXR"/>
</dbReference>
<evidence type="ECO:0000256" key="1">
    <source>
        <dbReference type="ARBA" id="ARBA00022553"/>
    </source>
</evidence>
<dbReference type="Gene3D" id="1.10.10.10">
    <property type="entry name" value="Winged helix-like DNA-binding domain superfamily/Winged helix DNA-binding domain"/>
    <property type="match status" value="1"/>
</dbReference>
<dbReference type="Pfam" id="PF00072">
    <property type="entry name" value="Response_reg"/>
    <property type="match status" value="1"/>
</dbReference>
<dbReference type="OrthoDB" id="941719at2"/>
<dbReference type="InterPro" id="IPR016032">
    <property type="entry name" value="Sig_transdc_resp-reg_C-effctor"/>
</dbReference>
<dbReference type="Pfam" id="PF00196">
    <property type="entry name" value="GerE"/>
    <property type="match status" value="1"/>
</dbReference>
<feature type="modified residue" description="4-aspartylphosphate" evidence="5">
    <location>
        <position position="53"/>
    </location>
</feature>
<evidence type="ECO:0000256" key="5">
    <source>
        <dbReference type="PROSITE-ProRule" id="PRU00169"/>
    </source>
</evidence>
<dbReference type="STRING" id="408657.SAMN04487995_0560"/>
<dbReference type="RefSeq" id="WP_090331706.1">
    <property type="nucleotide sequence ID" value="NZ_FNXY01000001.1"/>
</dbReference>
<dbReference type="GO" id="GO:0000160">
    <property type="term" value="P:phosphorelay signal transduction system"/>
    <property type="evidence" value="ECO:0007669"/>
    <property type="project" value="InterPro"/>
</dbReference>
<dbReference type="SMART" id="SM00448">
    <property type="entry name" value="REC"/>
    <property type="match status" value="1"/>
</dbReference>
<feature type="domain" description="HTH luxR-type" evidence="6">
    <location>
        <begin position="144"/>
        <end position="209"/>
    </location>
</feature>
<dbReference type="CDD" id="cd17535">
    <property type="entry name" value="REC_NarL-like"/>
    <property type="match status" value="1"/>
</dbReference>
<dbReference type="PANTHER" id="PTHR43214:SF41">
    <property type="entry name" value="NITRATE_NITRITE RESPONSE REGULATOR PROTEIN NARP"/>
    <property type="match status" value="1"/>
</dbReference>
<dbReference type="Proteomes" id="UP000199532">
    <property type="component" value="Unassembled WGS sequence"/>
</dbReference>
<keyword evidence="2" id="KW-0805">Transcription regulation</keyword>
<evidence type="ECO:0000256" key="4">
    <source>
        <dbReference type="ARBA" id="ARBA00023163"/>
    </source>
</evidence>
<keyword evidence="1 5" id="KW-0597">Phosphoprotein</keyword>
<dbReference type="GO" id="GO:0003677">
    <property type="term" value="F:DNA binding"/>
    <property type="evidence" value="ECO:0007669"/>
    <property type="project" value="UniProtKB-KW"/>
</dbReference>
<evidence type="ECO:0000313" key="9">
    <source>
        <dbReference type="Proteomes" id="UP000199532"/>
    </source>
</evidence>